<evidence type="ECO:0000256" key="4">
    <source>
        <dbReference type="ARBA" id="ARBA00023242"/>
    </source>
</evidence>
<comment type="subcellular location">
    <subcellularLocation>
        <location evidence="1 5">Nucleus</location>
        <location evidence="1 5">Nuclear pore complex</location>
    </subcellularLocation>
</comment>
<reference evidence="7 8" key="3">
    <citation type="submission" date="2019-12" db="UniProtKB">
        <authorList>
            <consortium name="WormBaseParasite"/>
        </authorList>
    </citation>
    <scope>IDENTIFICATION</scope>
</reference>
<dbReference type="WBParaSite" id="TMUE_2000007630.1">
    <property type="protein sequence ID" value="TMUE_2000007630.1"/>
    <property type="gene ID" value="WBGene00286887"/>
</dbReference>
<dbReference type="WBParaSite" id="TMUE_0000000029.1">
    <property type="protein sequence ID" value="TMUE_0000000029.1"/>
    <property type="gene ID" value="WBGene00295977"/>
</dbReference>
<organism evidence="6 7">
    <name type="scientific">Trichuris muris</name>
    <name type="common">Mouse whipworm</name>
    <dbReference type="NCBI Taxonomy" id="70415"/>
    <lineage>
        <taxon>Eukaryota</taxon>
        <taxon>Metazoa</taxon>
        <taxon>Ecdysozoa</taxon>
        <taxon>Nematoda</taxon>
        <taxon>Enoplea</taxon>
        <taxon>Dorylaimia</taxon>
        <taxon>Trichinellida</taxon>
        <taxon>Trichuridae</taxon>
        <taxon>Trichuris</taxon>
    </lineage>
</organism>
<evidence type="ECO:0000256" key="5">
    <source>
        <dbReference type="RuleBase" id="RU364035"/>
    </source>
</evidence>
<proteinExistence type="inferred from homology"/>
<dbReference type="GO" id="GO:0006606">
    <property type="term" value="P:protein import into nucleus"/>
    <property type="evidence" value="ECO:0007669"/>
    <property type="project" value="TreeGrafter"/>
</dbReference>
<dbReference type="GO" id="GO:0017056">
    <property type="term" value="F:structural constituent of nuclear pore"/>
    <property type="evidence" value="ECO:0007669"/>
    <property type="project" value="InterPro"/>
</dbReference>
<keyword evidence="4 5" id="KW-0539">Nucleus</keyword>
<sequence length="836" mass="93619">MSNVNGELTELNDLVSRVERLSNAVGDANAPSQPFGGMSAMLDLGNKLWRQTAGTDLDETSVQRSAIMLEAQGAPVPQLPPALLEARQPNEDALRQPAAPPNDNTAFLASRRKQLIVQALDDALSNVLTFDYNSYVRERMAKWRQMDQRFQSLAPPDGFFETVGKGPGERELTLGRVDTRSNVMSDLMAAFAKEISDYVDLKLLGGGRFDLLAAMRRLAEKSKDQIVIKLWMYVSLLSNVVKVLPTVPSVNKESSEYRLTFCSVVQSHLELVYSDYVSHVVTERLEIAKLGGIPGTYSLVQAYLNVIMPVPYPGYEDVLIDGHPVWAVIYCCLRCGDLQAAIAAAETAGPSLADFKEVLQQFPEENLTYLRSETELKLRLMYQRSVRLSKDPYKRAVYCSVAPCDPEMLHVLADTIEDWIWVHIRQVVMSEHMAATSELGDRSGIGSERPCVGLEHLQKIISETYGESYFDQGSSALIYFGALWLSSQFEMAIEYLSRHSSTLFAHAVHVAIVVFDMGLLTTNSNYVSPLITIDSSRSEKRLNLVQLVLRYCNDFRTTNTREALDYYYLLRDFKYFDGSNVFSAMFTRLVLDTKEYWALLGHVRPDGSVAPGLAAKFDLDEHELIQKVAKVSLEKGNELLAVQLYDLAGEHQAVATTLAHAITTALLGRSDGRKSVVKSEIGVLASSIYMRYSKTPERINAQSMRLLKCLLEVMRYFEAFEEGNYNDAFVIMRGLKFVPLSKDELSTALRSFSMIPDQIRLLLSDVLISLMKMLIEEFKLLQDNYAQERSNGFSGAKSCREVKEIAKTVVQYAGSIPHRLSSDAISRLVQLQVSML</sequence>
<reference evidence="6" key="1">
    <citation type="submission" date="2013-11" db="EMBL/GenBank/DDBJ databases">
        <authorList>
            <person name="Aslett M."/>
        </authorList>
    </citation>
    <scope>NUCLEOTIDE SEQUENCE [LARGE SCALE GENOMIC DNA]</scope>
    <source>
        <strain evidence="6">Edinburgh</strain>
    </source>
</reference>
<evidence type="ECO:0000313" key="6">
    <source>
        <dbReference type="Proteomes" id="UP000046395"/>
    </source>
</evidence>
<dbReference type="STRING" id="70415.A0A5S6PYR6"/>
<evidence type="ECO:0000313" key="8">
    <source>
        <dbReference type="WBParaSite" id="TMUE_2000007630.1"/>
    </source>
</evidence>
<reference evidence="6" key="2">
    <citation type="submission" date="2014-03" db="EMBL/GenBank/DDBJ databases">
        <title>The whipworm genome and dual-species transcriptomics of an intimate host-pathogen interaction.</title>
        <authorList>
            <person name="Foth B.J."/>
            <person name="Tsai I.J."/>
            <person name="Reid A.J."/>
            <person name="Bancroft A.J."/>
            <person name="Nichol S."/>
            <person name="Tracey A."/>
            <person name="Holroyd N."/>
            <person name="Cotton J.A."/>
            <person name="Stanley E.J."/>
            <person name="Zarowiecki M."/>
            <person name="Liu J.Z."/>
            <person name="Huckvale T."/>
            <person name="Cooper P.J."/>
            <person name="Grencis R.K."/>
            <person name="Berriman M."/>
        </authorList>
    </citation>
    <scope>NUCLEOTIDE SEQUENCE [LARGE SCALE GENOMIC DNA]</scope>
    <source>
        <strain evidence="6">Edinburgh</strain>
    </source>
</reference>
<dbReference type="AlphaFoldDB" id="A0A5S6PYR6"/>
<evidence type="ECO:0000256" key="3">
    <source>
        <dbReference type="ARBA" id="ARBA00023132"/>
    </source>
</evidence>
<comment type="similarity">
    <text evidence="2 5">Belongs to the nucleoporin interacting component (NIC) family.</text>
</comment>
<dbReference type="InterPro" id="IPR007231">
    <property type="entry name" value="Nucleoporin_int_Nup93/Nic96"/>
</dbReference>
<keyword evidence="5" id="KW-0509">mRNA transport</keyword>
<keyword evidence="6" id="KW-1185">Reference proteome</keyword>
<keyword evidence="5" id="KW-0653">Protein transport</keyword>
<keyword evidence="5" id="KW-0472">Membrane</keyword>
<keyword evidence="5" id="KW-0811">Translocation</keyword>
<evidence type="ECO:0000256" key="1">
    <source>
        <dbReference type="ARBA" id="ARBA00004567"/>
    </source>
</evidence>
<dbReference type="PANTHER" id="PTHR11225:SF4">
    <property type="entry name" value="NUCLEAR PORE COMPLEX PROTEIN NUP93"/>
    <property type="match status" value="1"/>
</dbReference>
<accession>A0A5S6PYR6</accession>
<evidence type="ECO:0000256" key="2">
    <source>
        <dbReference type="ARBA" id="ARBA00010186"/>
    </source>
</evidence>
<name>A0A5S6PYR6_TRIMR</name>
<keyword evidence="5" id="KW-0813">Transport</keyword>
<dbReference type="Pfam" id="PF04097">
    <property type="entry name" value="Nic96"/>
    <property type="match status" value="1"/>
</dbReference>
<keyword evidence="3 5" id="KW-0906">Nuclear pore complex</keyword>
<dbReference type="GO" id="GO:0016973">
    <property type="term" value="P:poly(A)+ mRNA export from nucleus"/>
    <property type="evidence" value="ECO:0007669"/>
    <property type="project" value="TreeGrafter"/>
</dbReference>
<protein>
    <recommendedName>
        <fullName evidence="5">Nuclear pore protein</fullName>
    </recommendedName>
</protein>
<dbReference type="PANTHER" id="PTHR11225">
    <property type="entry name" value="NUCLEAR PORE COMPLEX PROTEIN NUP93 NUCLEOPORIN NUP93 DEAD EYE PROTEIN"/>
    <property type="match status" value="1"/>
</dbReference>
<dbReference type="GO" id="GO:0005643">
    <property type="term" value="C:nuclear pore"/>
    <property type="evidence" value="ECO:0007669"/>
    <property type="project" value="UniProtKB-SubCell"/>
</dbReference>
<evidence type="ECO:0000313" key="7">
    <source>
        <dbReference type="WBParaSite" id="TMUE_0000000029.1"/>
    </source>
</evidence>
<dbReference type="Proteomes" id="UP000046395">
    <property type="component" value="Unassembled WGS sequence"/>
</dbReference>